<name>A0A8J3BKM9_9FLAO</name>
<dbReference type="PANTHER" id="PTHR42693:SF53">
    <property type="entry name" value="ENDO-4-O-SULFATASE"/>
    <property type="match status" value="1"/>
</dbReference>
<organism evidence="4 5">
    <name type="scientific">Yeosuana aromativorans</name>
    <dbReference type="NCBI Taxonomy" id="288019"/>
    <lineage>
        <taxon>Bacteria</taxon>
        <taxon>Pseudomonadati</taxon>
        <taxon>Bacteroidota</taxon>
        <taxon>Flavobacteriia</taxon>
        <taxon>Flavobacteriales</taxon>
        <taxon>Flavobacteriaceae</taxon>
        <taxon>Yeosuana</taxon>
    </lineage>
</organism>
<dbReference type="InterPro" id="IPR017850">
    <property type="entry name" value="Alkaline_phosphatase_core_sf"/>
</dbReference>
<dbReference type="EMBL" id="BMNR01000001">
    <property type="protein sequence ID" value="GGK10709.1"/>
    <property type="molecule type" value="Genomic_DNA"/>
</dbReference>
<evidence type="ECO:0000259" key="3">
    <source>
        <dbReference type="Pfam" id="PF00884"/>
    </source>
</evidence>
<reference evidence="4" key="2">
    <citation type="submission" date="2020-09" db="EMBL/GenBank/DDBJ databases">
        <authorList>
            <person name="Sun Q."/>
            <person name="Ohkuma M."/>
        </authorList>
    </citation>
    <scope>NUCLEOTIDE SEQUENCE</scope>
    <source>
        <strain evidence="4">JCM 12862</strain>
    </source>
</reference>
<dbReference type="Pfam" id="PF00884">
    <property type="entry name" value="Sulfatase"/>
    <property type="match status" value="1"/>
</dbReference>
<dbReference type="AlphaFoldDB" id="A0A8J3BKM9"/>
<feature type="domain" description="Sulfatase N-terminal" evidence="3">
    <location>
        <begin position="32"/>
        <end position="325"/>
    </location>
</feature>
<evidence type="ECO:0000256" key="2">
    <source>
        <dbReference type="ARBA" id="ARBA00022801"/>
    </source>
</evidence>
<sequence length="559" mass="64293">MKYFLTTLTLTIALFSCQSKEKSTPVKQNPKPNILWIVCEDISPTLSFYGDSTAKTPNLDKLAKESLIYDNSFAVVGVCAPSRSAIITSMYPTTIGTMHMRTGQDIQSWGNRTYKNSEEQGWKDITGKPIRQYSAVIPEEVKCFTEYLRAAGYYCTNNQKTDYQFAAPITAWDENNAKAHWRNRPKGKPFFSVFNIDDTHESKLWKHEDLPLTVNPDSVPVPPYFPDNAASRHMVARNYSNIEMMDAKVGKILDQLKADGLYDNTIVFFYSDHGGPLPREKREIYDVGLKTPFIIKDINSKTKGRTDRLISYVDLGATVLSLAGIKPPSYMEGKPFRGEFDTQKRDYVFGSSDRFDEYSDRIRSVRNKQFLYLRNYFPELPKYKDVSYRKQIPMMSNFLELEKEGKLNEVQHSWFETKTKEELYDCSVDPFNLNNLADDPKYADVLSNMRTAFIDHYEGRADMGQMPESQLIDMMWPNYQQPVTAKATVQEKDGKVTLTSKTEGASIAYYISDKPDEQLDLDSHWQLYVEPVPVEKGKYIYTRAQRIGYKESDILVKPL</sequence>
<dbReference type="SUPFAM" id="SSF53649">
    <property type="entry name" value="Alkaline phosphatase-like"/>
    <property type="match status" value="1"/>
</dbReference>
<evidence type="ECO:0000256" key="1">
    <source>
        <dbReference type="ARBA" id="ARBA00008779"/>
    </source>
</evidence>
<dbReference type="CDD" id="cd16027">
    <property type="entry name" value="SGSH"/>
    <property type="match status" value="1"/>
</dbReference>
<keyword evidence="2" id="KW-0378">Hydrolase</keyword>
<accession>A0A8J3BKM9</accession>
<proteinExistence type="inferred from homology"/>
<dbReference type="GO" id="GO:0004065">
    <property type="term" value="F:arylsulfatase activity"/>
    <property type="evidence" value="ECO:0007669"/>
    <property type="project" value="TreeGrafter"/>
</dbReference>
<dbReference type="Gene3D" id="3.40.720.10">
    <property type="entry name" value="Alkaline Phosphatase, subunit A"/>
    <property type="match status" value="1"/>
</dbReference>
<dbReference type="InterPro" id="IPR000917">
    <property type="entry name" value="Sulfatase_N"/>
</dbReference>
<dbReference type="PROSITE" id="PS51257">
    <property type="entry name" value="PROKAR_LIPOPROTEIN"/>
    <property type="match status" value="1"/>
</dbReference>
<comment type="caution">
    <text evidence="4">The sequence shown here is derived from an EMBL/GenBank/DDBJ whole genome shotgun (WGS) entry which is preliminary data.</text>
</comment>
<dbReference type="Proteomes" id="UP000612329">
    <property type="component" value="Unassembled WGS sequence"/>
</dbReference>
<evidence type="ECO:0000313" key="4">
    <source>
        <dbReference type="EMBL" id="GGK10709.1"/>
    </source>
</evidence>
<dbReference type="InterPro" id="IPR050738">
    <property type="entry name" value="Sulfatase"/>
</dbReference>
<comment type="similarity">
    <text evidence="1">Belongs to the sulfatase family.</text>
</comment>
<dbReference type="RefSeq" id="WP_188649316.1">
    <property type="nucleotide sequence ID" value="NZ_BMNR01000001.1"/>
</dbReference>
<gene>
    <name evidence="4" type="ORF">GCM10007962_01060</name>
</gene>
<reference evidence="4" key="1">
    <citation type="journal article" date="2014" name="Int. J. Syst. Evol. Microbiol.">
        <title>Complete genome sequence of Corynebacterium casei LMG S-19264T (=DSM 44701T), isolated from a smear-ripened cheese.</title>
        <authorList>
            <consortium name="US DOE Joint Genome Institute (JGI-PGF)"/>
            <person name="Walter F."/>
            <person name="Albersmeier A."/>
            <person name="Kalinowski J."/>
            <person name="Ruckert C."/>
        </authorList>
    </citation>
    <scope>NUCLEOTIDE SEQUENCE</scope>
    <source>
        <strain evidence="4">JCM 12862</strain>
    </source>
</reference>
<dbReference type="PANTHER" id="PTHR42693">
    <property type="entry name" value="ARYLSULFATASE FAMILY MEMBER"/>
    <property type="match status" value="1"/>
</dbReference>
<protein>
    <recommendedName>
        <fullName evidence="3">Sulfatase N-terminal domain-containing protein</fullName>
    </recommendedName>
</protein>
<evidence type="ECO:0000313" key="5">
    <source>
        <dbReference type="Proteomes" id="UP000612329"/>
    </source>
</evidence>
<keyword evidence="5" id="KW-1185">Reference proteome</keyword>